<evidence type="ECO:0000313" key="3">
    <source>
        <dbReference type="EMBL" id="TCC33815.1"/>
    </source>
</evidence>
<dbReference type="GO" id="GO:0016810">
    <property type="term" value="F:hydrolase activity, acting on carbon-nitrogen (but not peptide) bonds"/>
    <property type="evidence" value="ECO:0007669"/>
    <property type="project" value="InterPro"/>
</dbReference>
<evidence type="ECO:0000313" key="4">
    <source>
        <dbReference type="Proteomes" id="UP000292695"/>
    </source>
</evidence>
<dbReference type="PANTHER" id="PTHR43135">
    <property type="entry name" value="ALPHA-D-RIBOSE 1-METHYLPHOSPHONATE 5-TRIPHOSPHATE DIPHOSPHATASE"/>
    <property type="match status" value="1"/>
</dbReference>
<accession>A0A4R0IYA5</accession>
<dbReference type="EMBL" id="SJKA01000005">
    <property type="protein sequence ID" value="TCC33815.1"/>
    <property type="molecule type" value="Genomic_DNA"/>
</dbReference>
<sequence length="124" mass="13355">MVRADPFRHPIGSRCNAGGCGRGPSRIHAARHRRGRADRDNPVRPHTEVLWELRHLAAAGLGDAGALRAATLDAARLLGLADDRGEIAVGKRADLVVLQGDDLDCGSLETRIQRVFHNGVEVGR</sequence>
<gene>
    <name evidence="3" type="ORF">E0H50_15995</name>
</gene>
<evidence type="ECO:0000259" key="2">
    <source>
        <dbReference type="Pfam" id="PF01979"/>
    </source>
</evidence>
<dbReference type="InterPro" id="IPR051781">
    <property type="entry name" value="Metallo-dep_Hydrolase"/>
</dbReference>
<dbReference type="InterPro" id="IPR006680">
    <property type="entry name" value="Amidohydro-rel"/>
</dbReference>
<dbReference type="Gene3D" id="2.30.40.10">
    <property type="entry name" value="Urease, subunit C, domain 1"/>
    <property type="match status" value="1"/>
</dbReference>
<dbReference type="Pfam" id="PF01979">
    <property type="entry name" value="Amidohydro_1"/>
    <property type="match status" value="1"/>
</dbReference>
<dbReference type="InterPro" id="IPR011059">
    <property type="entry name" value="Metal-dep_hydrolase_composite"/>
</dbReference>
<evidence type="ECO:0000256" key="1">
    <source>
        <dbReference type="SAM" id="MobiDB-lite"/>
    </source>
</evidence>
<feature type="domain" description="Amidohydrolase-related" evidence="2">
    <location>
        <begin position="51"/>
        <end position="102"/>
    </location>
</feature>
<dbReference type="Gene3D" id="3.30.110.90">
    <property type="entry name" value="Amidohydrolase"/>
    <property type="match status" value="1"/>
</dbReference>
<reference evidence="3 4" key="1">
    <citation type="submission" date="2019-02" db="EMBL/GenBank/DDBJ databases">
        <title>Kribbella capetownensis sp. nov. and Kribbella speibonae sp. nov., isolated from soil.</title>
        <authorList>
            <person name="Curtis S.M."/>
            <person name="Norton I."/>
            <person name="Everest G.J."/>
            <person name="Meyers P.R."/>
        </authorList>
    </citation>
    <scope>NUCLEOTIDE SEQUENCE [LARGE SCALE GENOMIC DNA]</scope>
    <source>
        <strain evidence="3 4">DSM 27082</strain>
    </source>
</reference>
<proteinExistence type="predicted"/>
<dbReference type="PANTHER" id="PTHR43135:SF3">
    <property type="entry name" value="ALPHA-D-RIBOSE 1-METHYLPHOSPHONATE 5-TRIPHOSPHATE DIPHOSPHATASE"/>
    <property type="match status" value="1"/>
</dbReference>
<protein>
    <recommendedName>
        <fullName evidence="2">Amidohydrolase-related domain-containing protein</fullName>
    </recommendedName>
</protein>
<name>A0A4R0IYA5_9ACTN</name>
<dbReference type="Gene3D" id="1.20.58.520">
    <property type="entry name" value="Amidohydrolase"/>
    <property type="match status" value="1"/>
</dbReference>
<keyword evidence="4" id="KW-1185">Reference proteome</keyword>
<dbReference type="SUPFAM" id="SSF51556">
    <property type="entry name" value="Metallo-dependent hydrolases"/>
    <property type="match status" value="1"/>
</dbReference>
<organism evidence="3 4">
    <name type="scientific">Kribbella sindirgiensis</name>
    <dbReference type="NCBI Taxonomy" id="1124744"/>
    <lineage>
        <taxon>Bacteria</taxon>
        <taxon>Bacillati</taxon>
        <taxon>Actinomycetota</taxon>
        <taxon>Actinomycetes</taxon>
        <taxon>Propionibacteriales</taxon>
        <taxon>Kribbellaceae</taxon>
        <taxon>Kribbella</taxon>
    </lineage>
</organism>
<comment type="caution">
    <text evidence="3">The sequence shown here is derived from an EMBL/GenBank/DDBJ whole genome shotgun (WGS) entry which is preliminary data.</text>
</comment>
<dbReference type="AlphaFoldDB" id="A0A4R0IYA5"/>
<dbReference type="InterPro" id="IPR032466">
    <property type="entry name" value="Metal_Hydrolase"/>
</dbReference>
<feature type="region of interest" description="Disordered" evidence="1">
    <location>
        <begin position="21"/>
        <end position="41"/>
    </location>
</feature>
<dbReference type="Proteomes" id="UP000292695">
    <property type="component" value="Unassembled WGS sequence"/>
</dbReference>